<sequence>MITNHRFLRLNQVRELTGLPTSTLYDLMQKSRFPRPIKLSARSVAWLACDIEEWQERLIQQGSKAL</sequence>
<protein>
    <submittedName>
        <fullName evidence="1">AlpA family phage regulatory protein</fullName>
    </submittedName>
</protein>
<dbReference type="RefSeq" id="WP_153353457.1">
    <property type="nucleotide sequence ID" value="NZ_WIXI01000038.1"/>
</dbReference>
<dbReference type="PANTHER" id="PTHR36154">
    <property type="entry name" value="DNA-BINDING TRANSCRIPTIONAL ACTIVATOR ALPA"/>
    <property type="match status" value="1"/>
</dbReference>
<proteinExistence type="predicted"/>
<evidence type="ECO:0000313" key="2">
    <source>
        <dbReference type="Proteomes" id="UP000435138"/>
    </source>
</evidence>
<gene>
    <name evidence="1" type="ORF">GAO09_07735</name>
</gene>
<reference evidence="1 2" key="1">
    <citation type="submission" date="2019-11" db="EMBL/GenBank/DDBJ databases">
        <title>Genome analysis of Rhizobacterium cereale a novel genus and species isolated from maize roots in North Spain.</title>
        <authorList>
            <person name="Menendez E."/>
            <person name="Flores-Felix J.D."/>
            <person name="Ramirez-Bahena M.-H."/>
            <person name="Igual J.M."/>
            <person name="Garcia-Fraile P."/>
            <person name="Peix A."/>
            <person name="Velazquez E."/>
        </authorList>
    </citation>
    <scope>NUCLEOTIDE SEQUENCE [LARGE SCALE GENOMIC DNA]</scope>
    <source>
        <strain evidence="1 2">RZME27</strain>
    </source>
</reference>
<dbReference type="EMBL" id="WIXI01000038">
    <property type="protein sequence ID" value="MQY45948.1"/>
    <property type="molecule type" value="Genomic_DNA"/>
</dbReference>
<evidence type="ECO:0000313" key="1">
    <source>
        <dbReference type="EMBL" id="MQY45948.1"/>
    </source>
</evidence>
<dbReference type="PANTHER" id="PTHR36154:SF1">
    <property type="entry name" value="DNA-BINDING TRANSCRIPTIONAL ACTIVATOR ALPA"/>
    <property type="match status" value="1"/>
</dbReference>
<dbReference type="Pfam" id="PF05930">
    <property type="entry name" value="Phage_AlpA"/>
    <property type="match status" value="1"/>
</dbReference>
<comment type="caution">
    <text evidence="1">The sequence shown here is derived from an EMBL/GenBank/DDBJ whole genome shotgun (WGS) entry which is preliminary data.</text>
</comment>
<dbReference type="InterPro" id="IPR052931">
    <property type="entry name" value="Prophage_regulatory_activator"/>
</dbReference>
<accession>A0A6A8A7S2</accession>
<dbReference type="AlphaFoldDB" id="A0A6A8A7S2"/>
<organism evidence="1 2">
    <name type="scientific">Endobacterium cereale</name>
    <dbReference type="NCBI Taxonomy" id="2663029"/>
    <lineage>
        <taxon>Bacteria</taxon>
        <taxon>Pseudomonadati</taxon>
        <taxon>Pseudomonadota</taxon>
        <taxon>Alphaproteobacteria</taxon>
        <taxon>Hyphomicrobiales</taxon>
        <taxon>Rhizobiaceae</taxon>
        <taxon>Endobacterium</taxon>
    </lineage>
</organism>
<dbReference type="Proteomes" id="UP000435138">
    <property type="component" value="Unassembled WGS sequence"/>
</dbReference>
<dbReference type="InterPro" id="IPR010260">
    <property type="entry name" value="AlpA"/>
</dbReference>
<dbReference type="Gene3D" id="1.10.238.160">
    <property type="match status" value="1"/>
</dbReference>
<name>A0A6A8A7S2_9HYPH</name>
<keyword evidence="2" id="KW-1185">Reference proteome</keyword>